<keyword evidence="3" id="KW-1278">Translocase</keyword>
<dbReference type="InterPro" id="IPR036121">
    <property type="entry name" value="ATPase_F1/V1/A1_a/bsu_N_sf"/>
</dbReference>
<evidence type="ECO:0000313" key="7">
    <source>
        <dbReference type="Proteomes" id="UP000229459"/>
    </source>
</evidence>
<dbReference type="InterPro" id="IPR004100">
    <property type="entry name" value="ATPase_F1/V1/A1_a/bsu_N"/>
</dbReference>
<evidence type="ECO:0000256" key="3">
    <source>
        <dbReference type="ARBA" id="ARBA00022967"/>
    </source>
</evidence>
<dbReference type="InterPro" id="IPR027417">
    <property type="entry name" value="P-loop_NTPase"/>
</dbReference>
<name>A0A2H0B918_9BACT</name>
<dbReference type="PANTHER" id="PTHR48082">
    <property type="entry name" value="ATP SYNTHASE SUBUNIT ALPHA, MITOCHONDRIAL"/>
    <property type="match status" value="1"/>
</dbReference>
<keyword evidence="4" id="KW-0406">Ion transport</keyword>
<dbReference type="GO" id="GO:0043531">
    <property type="term" value="F:ADP binding"/>
    <property type="evidence" value="ECO:0007669"/>
    <property type="project" value="TreeGrafter"/>
</dbReference>
<evidence type="ECO:0000256" key="1">
    <source>
        <dbReference type="ARBA" id="ARBA00008936"/>
    </source>
</evidence>
<dbReference type="GO" id="GO:0046933">
    <property type="term" value="F:proton-transporting ATP synthase activity, rotational mechanism"/>
    <property type="evidence" value="ECO:0007669"/>
    <property type="project" value="InterPro"/>
</dbReference>
<dbReference type="GO" id="GO:0005524">
    <property type="term" value="F:ATP binding"/>
    <property type="evidence" value="ECO:0007669"/>
    <property type="project" value="UniProtKB-KW"/>
</dbReference>
<dbReference type="Gene3D" id="2.40.30.20">
    <property type="match status" value="1"/>
</dbReference>
<evidence type="ECO:0000313" key="6">
    <source>
        <dbReference type="EMBL" id="PIP53550.1"/>
    </source>
</evidence>
<dbReference type="Gene3D" id="3.40.50.300">
    <property type="entry name" value="P-loop containing nucleotide triphosphate hydrolases"/>
    <property type="match status" value="1"/>
</dbReference>
<dbReference type="AlphaFoldDB" id="A0A2H0B918"/>
<evidence type="ECO:0000259" key="5">
    <source>
        <dbReference type="Pfam" id="PF02874"/>
    </source>
</evidence>
<evidence type="ECO:0000256" key="4">
    <source>
        <dbReference type="ARBA" id="ARBA00023065"/>
    </source>
</evidence>
<sequence length="190" mass="20802">MSISDDKLLEQSLKSIGIKTNPDPFGLPDQFIYDPIKPIEGGKNKNSKVRFSQILDFSFPEDIEGGIAEVGEVIYIGDGVCRVIGLSKAEIEDIINVKTSKGWEKALILGIEDTHIESVVLGDYSNIKQGDQVIATNSRLKVPVGKSLFGRVMSPLGVPIDGLGKLNPESYRDVEFPAPSVMEREPIFEP</sequence>
<comment type="caution">
    <text evidence="6">The sequence shown here is derived from an EMBL/GenBank/DDBJ whole genome shotgun (WGS) entry which is preliminary data.</text>
</comment>
<dbReference type="InterPro" id="IPR023366">
    <property type="entry name" value="ATP_synth_asu-like_sf"/>
</dbReference>
<reference evidence="6 7" key="1">
    <citation type="submission" date="2017-09" db="EMBL/GenBank/DDBJ databases">
        <title>Depth-based differentiation of microbial function through sediment-hosted aquifers and enrichment of novel symbionts in the deep terrestrial subsurface.</title>
        <authorList>
            <person name="Probst A.J."/>
            <person name="Ladd B."/>
            <person name="Jarett J.K."/>
            <person name="Geller-Mcgrath D.E."/>
            <person name="Sieber C.M."/>
            <person name="Emerson J.B."/>
            <person name="Anantharaman K."/>
            <person name="Thomas B.C."/>
            <person name="Malmstrom R."/>
            <person name="Stieglmeier M."/>
            <person name="Klingl A."/>
            <person name="Woyke T."/>
            <person name="Ryan C.M."/>
            <person name="Banfield J.F."/>
        </authorList>
    </citation>
    <scope>NUCLEOTIDE SEQUENCE [LARGE SCALE GENOMIC DNA]</scope>
    <source>
        <strain evidence="6">CG23_combo_of_CG06-09_8_20_14_all_34_8</strain>
    </source>
</reference>
<gene>
    <name evidence="6" type="ORF">COX08_00335</name>
</gene>
<evidence type="ECO:0000256" key="2">
    <source>
        <dbReference type="ARBA" id="ARBA00022448"/>
    </source>
</evidence>
<dbReference type="InterPro" id="IPR005294">
    <property type="entry name" value="ATP_synth_F1_asu"/>
</dbReference>
<keyword evidence="2" id="KW-0813">Transport</keyword>
<comment type="similarity">
    <text evidence="1">Belongs to the ATPase alpha/beta chains family.</text>
</comment>
<protein>
    <recommendedName>
        <fullName evidence="5">ATPase F1/V1/A1 complex alpha/beta subunit N-terminal domain-containing protein</fullName>
    </recommendedName>
</protein>
<accession>A0A2H0B918</accession>
<dbReference type="SUPFAM" id="SSF52540">
    <property type="entry name" value="P-loop containing nucleoside triphosphate hydrolases"/>
    <property type="match status" value="1"/>
</dbReference>
<feature type="domain" description="ATPase F1/V1/A1 complex alpha/beta subunit N-terminal" evidence="5">
    <location>
        <begin position="68"/>
        <end position="137"/>
    </location>
</feature>
<dbReference type="EMBL" id="PCSR01000008">
    <property type="protein sequence ID" value="PIP53550.1"/>
    <property type="molecule type" value="Genomic_DNA"/>
</dbReference>
<feature type="non-terminal residue" evidence="6">
    <location>
        <position position="190"/>
    </location>
</feature>
<organism evidence="6 7">
    <name type="scientific">Candidatus Beckwithbacteria bacterium CG23_combo_of_CG06-09_8_20_14_all_34_8</name>
    <dbReference type="NCBI Taxonomy" id="1974497"/>
    <lineage>
        <taxon>Bacteria</taxon>
        <taxon>Candidatus Beckwithiibacteriota</taxon>
    </lineage>
</organism>
<dbReference type="PANTHER" id="PTHR48082:SF2">
    <property type="entry name" value="ATP SYNTHASE SUBUNIT ALPHA, MITOCHONDRIAL"/>
    <property type="match status" value="1"/>
</dbReference>
<dbReference type="GO" id="GO:0045259">
    <property type="term" value="C:proton-transporting ATP synthase complex"/>
    <property type="evidence" value="ECO:0007669"/>
    <property type="project" value="InterPro"/>
</dbReference>
<dbReference type="SUPFAM" id="SSF50615">
    <property type="entry name" value="N-terminal domain of alpha and beta subunits of F1 ATP synthase"/>
    <property type="match status" value="1"/>
</dbReference>
<dbReference type="Pfam" id="PF02874">
    <property type="entry name" value="ATP-synt_ab_N"/>
    <property type="match status" value="1"/>
</dbReference>
<dbReference type="Proteomes" id="UP000229459">
    <property type="component" value="Unassembled WGS sequence"/>
</dbReference>
<proteinExistence type="inferred from homology"/>